<proteinExistence type="predicted"/>
<evidence type="ECO:0000256" key="1">
    <source>
        <dbReference type="SAM" id="Phobius"/>
    </source>
</evidence>
<feature type="transmembrane region" description="Helical" evidence="1">
    <location>
        <begin position="75"/>
        <end position="97"/>
    </location>
</feature>
<organism evidence="2 3">
    <name type="scientific">Lactuca sativa</name>
    <name type="common">Garden lettuce</name>
    <dbReference type="NCBI Taxonomy" id="4236"/>
    <lineage>
        <taxon>Eukaryota</taxon>
        <taxon>Viridiplantae</taxon>
        <taxon>Streptophyta</taxon>
        <taxon>Embryophyta</taxon>
        <taxon>Tracheophyta</taxon>
        <taxon>Spermatophyta</taxon>
        <taxon>Magnoliopsida</taxon>
        <taxon>eudicotyledons</taxon>
        <taxon>Gunneridae</taxon>
        <taxon>Pentapetalae</taxon>
        <taxon>asterids</taxon>
        <taxon>campanulids</taxon>
        <taxon>Asterales</taxon>
        <taxon>Asteraceae</taxon>
        <taxon>Cichorioideae</taxon>
        <taxon>Cichorieae</taxon>
        <taxon>Lactucinae</taxon>
        <taxon>Lactuca</taxon>
    </lineage>
</organism>
<keyword evidence="1" id="KW-1133">Transmembrane helix</keyword>
<keyword evidence="3" id="KW-1185">Reference proteome</keyword>
<reference evidence="2 3" key="1">
    <citation type="journal article" date="2017" name="Nat. Commun.">
        <title>Genome assembly with in vitro proximity ligation data and whole-genome triplication in lettuce.</title>
        <authorList>
            <person name="Reyes-Chin-Wo S."/>
            <person name="Wang Z."/>
            <person name="Yang X."/>
            <person name="Kozik A."/>
            <person name="Arikit S."/>
            <person name="Song C."/>
            <person name="Xia L."/>
            <person name="Froenicke L."/>
            <person name="Lavelle D.O."/>
            <person name="Truco M.J."/>
            <person name="Xia R."/>
            <person name="Zhu S."/>
            <person name="Xu C."/>
            <person name="Xu H."/>
            <person name="Xu X."/>
            <person name="Cox K."/>
            <person name="Korf I."/>
            <person name="Meyers B.C."/>
            <person name="Michelmore R.W."/>
        </authorList>
    </citation>
    <scope>NUCLEOTIDE SEQUENCE [LARGE SCALE GENOMIC DNA]</scope>
    <source>
        <strain evidence="3">cv. Salinas</strain>
        <tissue evidence="2">Seedlings</tissue>
    </source>
</reference>
<gene>
    <name evidence="2" type="ORF">LSAT_V11C800395110</name>
</gene>
<keyword evidence="1" id="KW-0812">Transmembrane</keyword>
<protein>
    <submittedName>
        <fullName evidence="2">Uncharacterized protein</fullName>
    </submittedName>
</protein>
<evidence type="ECO:0000313" key="2">
    <source>
        <dbReference type="EMBL" id="KAJ0191123.1"/>
    </source>
</evidence>
<comment type="caution">
    <text evidence="2">The sequence shown here is derived from an EMBL/GenBank/DDBJ whole genome shotgun (WGS) entry which is preliminary data.</text>
</comment>
<sequence length="115" mass="12969">MIGYGVVGDGGRHYHYQRQRIRLEAPSNARSIKKYKATSLDDAHFIIGALPYHAGLNNKLWTSVLDDWISAKTQVVVATMAFVEWLAFFFFLLPHYLKFNLVLASTSLLTSGSSF</sequence>
<accession>A0A9R1UQJ0</accession>
<name>A0A9R1UQJ0_LACSA</name>
<evidence type="ECO:0000313" key="3">
    <source>
        <dbReference type="Proteomes" id="UP000235145"/>
    </source>
</evidence>
<dbReference type="AlphaFoldDB" id="A0A9R1UQJ0"/>
<dbReference type="EMBL" id="NBSK02000008">
    <property type="protein sequence ID" value="KAJ0191123.1"/>
    <property type="molecule type" value="Genomic_DNA"/>
</dbReference>
<dbReference type="Proteomes" id="UP000235145">
    <property type="component" value="Unassembled WGS sequence"/>
</dbReference>
<keyword evidence="1" id="KW-0472">Membrane</keyword>